<proteinExistence type="predicted"/>
<organism evidence="2 3">
    <name type="scientific">Oryzias melastigma</name>
    <name type="common">Marine medaka</name>
    <dbReference type="NCBI Taxonomy" id="30732"/>
    <lineage>
        <taxon>Eukaryota</taxon>
        <taxon>Metazoa</taxon>
        <taxon>Chordata</taxon>
        <taxon>Craniata</taxon>
        <taxon>Vertebrata</taxon>
        <taxon>Euteleostomi</taxon>
        <taxon>Actinopterygii</taxon>
        <taxon>Neopterygii</taxon>
        <taxon>Teleostei</taxon>
        <taxon>Neoteleostei</taxon>
        <taxon>Acanthomorphata</taxon>
        <taxon>Ovalentaria</taxon>
        <taxon>Atherinomorphae</taxon>
        <taxon>Beloniformes</taxon>
        <taxon>Adrianichthyidae</taxon>
        <taxon>Oryziinae</taxon>
        <taxon>Oryzias</taxon>
    </lineage>
</organism>
<sequence>MRSKACIISRHPSAPPRTARHPARPRSSAPLFVRKDRGKGLSACKAGPGLLRSGGGCSAEIFRRHERTTLRVILQTLRVILQTLRVILQTLRLILQTLRVTLQTLRVTLQPLRVILQTLRLKRIGSWLQHAGGDPPQSCSRASLGFSFLCFCRFSGASLVFTAAAPPPMPLPQW</sequence>
<comment type="caution">
    <text evidence="2">The sequence shown here is derived from an EMBL/GenBank/DDBJ whole genome shotgun (WGS) entry which is preliminary data.</text>
</comment>
<accession>A0A834CHK8</accession>
<reference evidence="2" key="1">
    <citation type="journal article" name="BMC Genomics">
        <title>Long-read sequencing and de novo genome assembly of marine medaka (Oryzias melastigma).</title>
        <authorList>
            <person name="Liang P."/>
            <person name="Saqib H.S.A."/>
            <person name="Ni X."/>
            <person name="Shen Y."/>
        </authorList>
    </citation>
    <scope>NUCLEOTIDE SEQUENCE</scope>
    <source>
        <strain evidence="2">Bigg-433</strain>
    </source>
</reference>
<gene>
    <name evidence="2" type="ORF">FQA47_010849</name>
</gene>
<evidence type="ECO:0000256" key="1">
    <source>
        <dbReference type="SAM" id="MobiDB-lite"/>
    </source>
</evidence>
<evidence type="ECO:0000313" key="2">
    <source>
        <dbReference type="EMBL" id="KAF6732058.1"/>
    </source>
</evidence>
<protein>
    <submittedName>
        <fullName evidence="2">Uncharacterized protein</fullName>
    </submittedName>
</protein>
<dbReference type="Proteomes" id="UP000646548">
    <property type="component" value="Unassembled WGS sequence"/>
</dbReference>
<dbReference type="AlphaFoldDB" id="A0A834CHK8"/>
<dbReference type="EMBL" id="WKFB01000199">
    <property type="protein sequence ID" value="KAF6732058.1"/>
    <property type="molecule type" value="Genomic_DNA"/>
</dbReference>
<name>A0A834CHK8_ORYME</name>
<feature type="region of interest" description="Disordered" evidence="1">
    <location>
        <begin position="1"/>
        <end position="29"/>
    </location>
</feature>
<evidence type="ECO:0000313" key="3">
    <source>
        <dbReference type="Proteomes" id="UP000646548"/>
    </source>
</evidence>